<feature type="compositionally biased region" description="Polar residues" evidence="1">
    <location>
        <begin position="295"/>
        <end position="307"/>
    </location>
</feature>
<name>A0AAQ3MFL7_VIGMU</name>
<dbReference type="Proteomes" id="UP001374535">
    <property type="component" value="Chromosome 11"/>
</dbReference>
<dbReference type="PANTHER" id="PTHR48435:SF1">
    <property type="entry name" value="POLYPROTEIN"/>
    <property type="match status" value="1"/>
</dbReference>
<feature type="compositionally biased region" description="Acidic residues" evidence="1">
    <location>
        <begin position="210"/>
        <end position="223"/>
    </location>
</feature>
<accession>A0AAQ3MFL7</accession>
<feature type="region of interest" description="Disordered" evidence="1">
    <location>
        <begin position="268"/>
        <end position="287"/>
    </location>
</feature>
<gene>
    <name evidence="2" type="ORF">V8G54_035830</name>
</gene>
<evidence type="ECO:0000256" key="1">
    <source>
        <dbReference type="SAM" id="MobiDB-lite"/>
    </source>
</evidence>
<feature type="region of interest" description="Disordered" evidence="1">
    <location>
        <begin position="295"/>
        <end position="317"/>
    </location>
</feature>
<keyword evidence="3" id="KW-1185">Reference proteome</keyword>
<reference evidence="2 3" key="1">
    <citation type="journal article" date="2023" name="Life. Sci Alliance">
        <title>Evolutionary insights into 3D genome organization and epigenetic landscape of Vigna mungo.</title>
        <authorList>
            <person name="Junaid A."/>
            <person name="Singh B."/>
            <person name="Bhatia S."/>
        </authorList>
    </citation>
    <scope>NUCLEOTIDE SEQUENCE [LARGE SCALE GENOMIC DNA]</scope>
    <source>
        <strain evidence="2">Urdbean</strain>
    </source>
</reference>
<dbReference type="AlphaFoldDB" id="A0AAQ3MFL7"/>
<protein>
    <submittedName>
        <fullName evidence="2">Uncharacterized protein</fullName>
    </submittedName>
</protein>
<evidence type="ECO:0000313" key="2">
    <source>
        <dbReference type="EMBL" id="WVY90316.1"/>
    </source>
</evidence>
<dbReference type="InterPro" id="IPR028919">
    <property type="entry name" value="Viral_movement"/>
</dbReference>
<feature type="region of interest" description="Disordered" evidence="1">
    <location>
        <begin position="204"/>
        <end position="226"/>
    </location>
</feature>
<dbReference type="Pfam" id="PF01107">
    <property type="entry name" value="MP"/>
    <property type="match status" value="1"/>
</dbReference>
<dbReference type="EMBL" id="CP144690">
    <property type="protein sequence ID" value="WVY90316.1"/>
    <property type="molecule type" value="Genomic_DNA"/>
</dbReference>
<proteinExistence type="predicted"/>
<dbReference type="InterPro" id="IPR053098">
    <property type="entry name" value="Petuviruses_polyprotein"/>
</dbReference>
<organism evidence="2 3">
    <name type="scientific">Vigna mungo</name>
    <name type="common">Black gram</name>
    <name type="synonym">Phaseolus mungo</name>
    <dbReference type="NCBI Taxonomy" id="3915"/>
    <lineage>
        <taxon>Eukaryota</taxon>
        <taxon>Viridiplantae</taxon>
        <taxon>Streptophyta</taxon>
        <taxon>Embryophyta</taxon>
        <taxon>Tracheophyta</taxon>
        <taxon>Spermatophyta</taxon>
        <taxon>Magnoliopsida</taxon>
        <taxon>eudicotyledons</taxon>
        <taxon>Gunneridae</taxon>
        <taxon>Pentapetalae</taxon>
        <taxon>rosids</taxon>
        <taxon>fabids</taxon>
        <taxon>Fabales</taxon>
        <taxon>Fabaceae</taxon>
        <taxon>Papilionoideae</taxon>
        <taxon>50 kb inversion clade</taxon>
        <taxon>NPAAA clade</taxon>
        <taxon>indigoferoid/millettioid clade</taxon>
        <taxon>Phaseoleae</taxon>
        <taxon>Vigna</taxon>
    </lineage>
</organism>
<evidence type="ECO:0000313" key="3">
    <source>
        <dbReference type="Proteomes" id="UP001374535"/>
    </source>
</evidence>
<dbReference type="PANTHER" id="PTHR48435">
    <property type="entry name" value="POLYPROTEIN"/>
    <property type="match status" value="1"/>
</dbReference>
<sequence length="538" mass="61882">MEQCSLVATPEEHYVTIKILKELIRHWQHEGYTHLHYGPIRLIISLHGRRGLPISARVSLIDSSFLHYENAIVGTVLTTLHAGSVVLTMFPNYNVSLRDPTVPQRLKVQVQIMGVRQVVEALCATLHHQIIYRLQESCSQPIVTLERSVDRTVRTIFKPLGDEAGTSFSQIFQCMMIRPPIFTDKINGHFIWAVDPSMCDPDCECSKDDDNSEDDESEEEDKDTDTVDHFLVLGEDLILPSDHGLAYINPKNQILCGFRKDVQKSWKKNKKKGSPSLKSSNYEQEFPSLERTVDPTTRINTKPNISPSEIGPDERSKPLTQAEEVLNWQTENAKINGLSSQMKNTDARLELLFERMKDHYVHLTEISRLEEEWKKTTFGETSHATKREIKKLKAQVHDLDHYIESKIKEKQFSFPDSFSPPPFTPYQPLFQPSSSMPQHKKPEKLLPKLYHNPLGTHLKKKTISRIPKTHIHSLMESLEKHSKKMMRKGQTKTSKLRLEVEKGCFGRKFEMSSFELKVWKDQLEPKVTSKLGPNVKID</sequence>